<protein>
    <submittedName>
        <fullName evidence="2">Uncharacterized protein</fullName>
    </submittedName>
</protein>
<gene>
    <name evidence="2" type="ORF">O3M35_008481</name>
</gene>
<feature type="compositionally biased region" description="Polar residues" evidence="1">
    <location>
        <begin position="599"/>
        <end position="608"/>
    </location>
</feature>
<sequence length="810" mass="94005">MSEHEEEKWSHKMDFKRIITREDLTVPVVKEEDTPEDTSLRRMFTITNYELAYDHLYKEIDNDEYVDDLKNSLMPGYEKKEYKKNYDKGVQTEEKWNEINHEQVENTMKNAFLYDSEDTEFKDIYNSDEDEYHSVISSDNTKEYIKLEDGKKMLRKTKFIIRSDSFTGGIFLILFNEKGEFKAIPVGKGFVKEVEIEVRPRWGEEAEIMVSDSEHILHPAPSVKALYYSDIKKKKNLKIIPPYKYLKFNIVDDLELCTCHSETCMADLCHNKRKSNIVKEKKQESSSSYSLLDLEKFETDSKVDLLDQSLVKDRSPQGKDRNLQGKDRSPQGKDRIPQGKDKRKKKGRKEKKGGRKKRKMRDDENEPRYTLDDIYGEDPSAHNLGKTDELKDTIKEDERNNIIVGKQITHETDKEKYQSSQEGTNFVDKKNKEAKDKSNLAMEMKIESKINDAHIENQVPSTNKISSKLSSSSDVDTQKPLNVYLDRKIMEKQLDEEKVEVDVKGKSDTEINADISTLIIKTESDKLKQTHFPTNLIMDKHLNAGKNGTDMITIKKDDKDEVEMEDLDNVSERMKQMEKPEHLETLDSVKETTEKMDSESSSNAQFSKDYSKYDEKLKKHKDKQIPKNDKDYVSRLDTAKGQIVSRLSMDKIETSDSSDQTISSKQSSLIDSPTRKTSVYETLERVDNEMKPLKNKIAEIQRQMWEIDSAYPLSSKSLTESLPRTVIPESSPKHAAQDRKMKPKPYLPTATELAEMLLSNYRRTQPTPLHARNNALWSESDDISSNESNSSVTKRKKYKNTENSKKEDRK</sequence>
<organism evidence="2 3">
    <name type="scientific">Rhynocoris fuscipes</name>
    <dbReference type="NCBI Taxonomy" id="488301"/>
    <lineage>
        <taxon>Eukaryota</taxon>
        <taxon>Metazoa</taxon>
        <taxon>Ecdysozoa</taxon>
        <taxon>Arthropoda</taxon>
        <taxon>Hexapoda</taxon>
        <taxon>Insecta</taxon>
        <taxon>Pterygota</taxon>
        <taxon>Neoptera</taxon>
        <taxon>Paraneoptera</taxon>
        <taxon>Hemiptera</taxon>
        <taxon>Heteroptera</taxon>
        <taxon>Panheteroptera</taxon>
        <taxon>Cimicomorpha</taxon>
        <taxon>Reduviidae</taxon>
        <taxon>Harpactorinae</taxon>
        <taxon>Harpactorini</taxon>
        <taxon>Rhynocoris</taxon>
    </lineage>
</organism>
<dbReference type="EMBL" id="JAPXFL010000005">
    <property type="protein sequence ID" value="KAK9506578.1"/>
    <property type="molecule type" value="Genomic_DNA"/>
</dbReference>
<evidence type="ECO:0000313" key="3">
    <source>
        <dbReference type="Proteomes" id="UP001461498"/>
    </source>
</evidence>
<dbReference type="Proteomes" id="UP001461498">
    <property type="component" value="Unassembled WGS sequence"/>
</dbReference>
<evidence type="ECO:0000313" key="2">
    <source>
        <dbReference type="EMBL" id="KAK9506578.1"/>
    </source>
</evidence>
<feature type="region of interest" description="Disordered" evidence="1">
    <location>
        <begin position="649"/>
        <end position="676"/>
    </location>
</feature>
<feature type="compositionally biased region" description="Basic and acidic residues" evidence="1">
    <location>
        <begin position="571"/>
        <end position="598"/>
    </location>
</feature>
<comment type="caution">
    <text evidence="2">The sequence shown here is derived from an EMBL/GenBank/DDBJ whole genome shotgun (WGS) entry which is preliminary data.</text>
</comment>
<proteinExistence type="predicted"/>
<feature type="compositionally biased region" description="Basic and acidic residues" evidence="1">
    <location>
        <begin position="360"/>
        <end position="371"/>
    </location>
</feature>
<feature type="compositionally biased region" description="Basic and acidic residues" evidence="1">
    <location>
        <begin position="609"/>
        <end position="636"/>
    </location>
</feature>
<feature type="region of interest" description="Disordered" evidence="1">
    <location>
        <begin position="716"/>
        <end position="747"/>
    </location>
</feature>
<evidence type="ECO:0000256" key="1">
    <source>
        <dbReference type="SAM" id="MobiDB-lite"/>
    </source>
</evidence>
<feature type="compositionally biased region" description="Basic and acidic residues" evidence="1">
    <location>
        <begin position="799"/>
        <end position="810"/>
    </location>
</feature>
<feature type="region of interest" description="Disordered" evidence="1">
    <location>
        <begin position="764"/>
        <end position="810"/>
    </location>
</feature>
<dbReference type="AlphaFoldDB" id="A0AAW1D6G9"/>
<feature type="compositionally biased region" description="Low complexity" evidence="1">
    <location>
        <begin position="655"/>
        <end position="668"/>
    </location>
</feature>
<feature type="region of interest" description="Disordered" evidence="1">
    <location>
        <begin position="571"/>
        <end position="636"/>
    </location>
</feature>
<feature type="region of interest" description="Disordered" evidence="1">
    <location>
        <begin position="308"/>
        <end position="393"/>
    </location>
</feature>
<feature type="compositionally biased region" description="Basic and acidic residues" evidence="1">
    <location>
        <begin position="308"/>
        <end position="340"/>
    </location>
</feature>
<keyword evidence="3" id="KW-1185">Reference proteome</keyword>
<feature type="compositionally biased region" description="Basic residues" evidence="1">
    <location>
        <begin position="341"/>
        <end position="359"/>
    </location>
</feature>
<accession>A0AAW1D6G9</accession>
<feature type="compositionally biased region" description="Basic and acidic residues" evidence="1">
    <location>
        <begin position="731"/>
        <end position="740"/>
    </location>
</feature>
<reference evidence="2 3" key="1">
    <citation type="submission" date="2022-12" db="EMBL/GenBank/DDBJ databases">
        <title>Chromosome-level genome assembly of true bugs.</title>
        <authorList>
            <person name="Ma L."/>
            <person name="Li H."/>
        </authorList>
    </citation>
    <scope>NUCLEOTIDE SEQUENCE [LARGE SCALE GENOMIC DNA]</scope>
    <source>
        <strain evidence="2">Lab_2022b</strain>
    </source>
</reference>
<name>A0AAW1D6G9_9HEMI</name>